<dbReference type="InterPro" id="IPR014755">
    <property type="entry name" value="Cu-Rt/internalin_Ig-like"/>
</dbReference>
<dbReference type="eggNOG" id="COG3291">
    <property type="taxonomic scope" value="Bacteria"/>
</dbReference>
<feature type="domain" description="TP-1001-like C-terminal" evidence="4">
    <location>
        <begin position="812"/>
        <end position="968"/>
    </location>
</feature>
<feature type="domain" description="GH29D-like beta-sandwich" evidence="3">
    <location>
        <begin position="326"/>
        <end position="396"/>
    </location>
</feature>
<dbReference type="EMBL" id="CP000113">
    <property type="protein sequence ID" value="ABF87313.1"/>
    <property type="molecule type" value="Genomic_DNA"/>
</dbReference>
<dbReference type="EnsemblBacteria" id="ABF87313">
    <property type="protein sequence ID" value="ABF87313"/>
    <property type="gene ID" value="MXAN_4587"/>
</dbReference>
<evidence type="ECO:0000259" key="3">
    <source>
        <dbReference type="Pfam" id="PF13290"/>
    </source>
</evidence>
<keyword evidence="1" id="KW-0732">Signal</keyword>
<evidence type="ECO:0000313" key="6">
    <source>
        <dbReference type="Proteomes" id="UP000002402"/>
    </source>
</evidence>
<feature type="domain" description="GH29D-like beta-sandwich" evidence="3">
    <location>
        <begin position="235"/>
        <end position="305"/>
    </location>
</feature>
<protein>
    <recommendedName>
        <fullName evidence="7">SbsA Ig-like domain-containing protein</fullName>
    </recommendedName>
</protein>
<evidence type="ECO:0000256" key="2">
    <source>
        <dbReference type="SAM" id="MobiDB-lite"/>
    </source>
</evidence>
<dbReference type="KEGG" id="mxa:MXAN_4587"/>
<feature type="region of interest" description="Disordered" evidence="2">
    <location>
        <begin position="38"/>
        <end position="61"/>
    </location>
</feature>
<organism evidence="5 6">
    <name type="scientific">Myxococcus xanthus (strain DK1622)</name>
    <dbReference type="NCBI Taxonomy" id="246197"/>
    <lineage>
        <taxon>Bacteria</taxon>
        <taxon>Pseudomonadati</taxon>
        <taxon>Myxococcota</taxon>
        <taxon>Myxococcia</taxon>
        <taxon>Myxococcales</taxon>
        <taxon>Cystobacterineae</taxon>
        <taxon>Myxococcaceae</taxon>
        <taxon>Myxococcus</taxon>
    </lineage>
</organism>
<reference evidence="5 6" key="1">
    <citation type="journal article" date="2006" name="Proc. Natl. Acad. Sci. U.S.A.">
        <title>Evolution of sensory complexity recorded in a myxobacterial genome.</title>
        <authorList>
            <person name="Goldman B.S."/>
            <person name="Nierman W.C."/>
            <person name="Kaiser D."/>
            <person name="Slater S.C."/>
            <person name="Durkin A.S."/>
            <person name="Eisen J.A."/>
            <person name="Ronning C.M."/>
            <person name="Barbazuk W.B."/>
            <person name="Blanchard M."/>
            <person name="Field C."/>
            <person name="Halling C."/>
            <person name="Hinkle G."/>
            <person name="Iartchuk O."/>
            <person name="Kim H.S."/>
            <person name="Mackenzie C."/>
            <person name="Madupu R."/>
            <person name="Miller N."/>
            <person name="Shvartsbeyn A."/>
            <person name="Sullivan S.A."/>
            <person name="Vaudin M."/>
            <person name="Wiegand R."/>
            <person name="Kaplan H.B."/>
        </authorList>
    </citation>
    <scope>NUCLEOTIDE SEQUENCE [LARGE SCALE GENOMIC DNA]</scope>
    <source>
        <strain evidence="6">DK1622</strain>
    </source>
</reference>
<dbReference type="Gene3D" id="2.60.40.1220">
    <property type="match status" value="1"/>
</dbReference>
<evidence type="ECO:0000259" key="4">
    <source>
        <dbReference type="Pfam" id="PF26342"/>
    </source>
</evidence>
<dbReference type="Proteomes" id="UP000002402">
    <property type="component" value="Chromosome"/>
</dbReference>
<evidence type="ECO:0000313" key="5">
    <source>
        <dbReference type="EMBL" id="ABF87313.1"/>
    </source>
</evidence>
<feature type="domain" description="GH29D-like beta-sandwich" evidence="3">
    <location>
        <begin position="413"/>
        <end position="479"/>
    </location>
</feature>
<dbReference type="InterPro" id="IPR058683">
    <property type="entry name" value="TP_1001-like_C"/>
</dbReference>
<evidence type="ECO:0000256" key="1">
    <source>
        <dbReference type="ARBA" id="ARBA00022729"/>
    </source>
</evidence>
<gene>
    <name evidence="5" type="ordered locus">MXAN_4587</name>
</gene>
<dbReference type="HOGENOM" id="CLU_007816_0_0_7"/>
<dbReference type="STRING" id="246197.MXAN_4587"/>
<feature type="domain" description="GH29D-like beta-sandwich" evidence="3">
    <location>
        <begin position="149"/>
        <end position="217"/>
    </location>
</feature>
<dbReference type="Gene3D" id="3.30.1920.20">
    <property type="match status" value="1"/>
</dbReference>
<dbReference type="Pfam" id="PF13290">
    <property type="entry name" value="CHB_HEX_C_1"/>
    <property type="match status" value="5"/>
</dbReference>
<accession>Q1D3L8</accession>
<feature type="domain" description="GH29D-like beta-sandwich" evidence="3">
    <location>
        <begin position="59"/>
        <end position="127"/>
    </location>
</feature>
<dbReference type="OrthoDB" id="9788513at2"/>
<dbReference type="InterPro" id="IPR059177">
    <property type="entry name" value="GH29D-like_dom"/>
</dbReference>
<feature type="compositionally biased region" description="Low complexity" evidence="2">
    <location>
        <begin position="51"/>
        <end position="61"/>
    </location>
</feature>
<dbReference type="AlphaFoldDB" id="Q1D3L8"/>
<sequence>MPRRMDDVRPGVPMSQTPSWPLRCGAVLLTAQLVLACGGGEPKPPPPTDLTPPTTRATPAGGDFTTAVVVTLACDDGGGSGCAATYYTLDGSTPGTGSTQYREPFTLGSTTTVRFYSVDAAGNAEAPGTATLTLVGAADTEPPSTVANPASGAFSSPRSVALTCDDGAGSGCAATHYTLDGSVPTQASPRYTAPLSIATSTTLRFFSVDRVGNVEAVRQARYVVDTEAPQVAATPRGSTFTGTRAVTLACDDGEGSGCAAIHYTNNGAIPSLDSSVYEEPLVLTATTRVRFIAVDWVGNVSEVVSELYTRETSGEDRVAPTTTATPAGGVYWSAQSVVLGCADDAEGSGCAGTYYTVDGSAPTTSSIRYTGPITVASSTTLRFFSMDIAGNVEPVKSEQYTMDTVPPVTTATPVGGVYQDAVTVTLVCNDGGSGCAATRYTLDGSAPVSSALLYERPITITRNTMLRFASTDAAGNVEQAKQESYVLPDLDRTASEQIQAVRNAANGPVNLIINGARITFIKDAVGNAVNDAAGFFLQAERTGPAVFVPVDPATLSPVPRVGDRVRVTVNAKSVVNGQTRASLSGFNVLSSGHSVSELLQDVSDVDVTIGGTQPEYESEYISITGTIGAPGFSAAGLGHLQAPLTTVGVPAGSVAAAVLRLRVVEPLRDSLALTSGCSLTVTSPLWIFMSGTRMTPTIQPTVWTASQATVHSCPAPRVINAWATTRNTVMVRFGRPLDAASLVANGSQFSIPGLSVTQAQLQSRTEVALTTSNQTPRQQYTVTVATTVRDARGVALDPSATQTSFPGYVQTARLRLSEVAPAVPQNRDLVELVVLASGSVQGATLTDGNTVLATLPDVQVSTGDIIVIHLNPDRVTLGWDAPASETTSRAEYPRSQYAANHDTAWDFQGGTTGIFPGNRVLRIRDTFGTTQDALAVIETNDAFANYPTMLQSLQAEGQWWPADCSGVPCDYPDAWDVSVDWTQAFGTPGLATSLGRNGQGDTDSASDWSVSMSSFGYANPLP</sequence>
<proteinExistence type="predicted"/>
<dbReference type="Pfam" id="PF26342">
    <property type="entry name" value="TP_1001_2nd"/>
    <property type="match status" value="1"/>
</dbReference>
<keyword evidence="6" id="KW-1185">Reference proteome</keyword>
<name>Q1D3L8_MYXXD</name>
<evidence type="ECO:0008006" key="7">
    <source>
        <dbReference type="Google" id="ProtNLM"/>
    </source>
</evidence>